<evidence type="ECO:0000256" key="9">
    <source>
        <dbReference type="ARBA" id="ARBA00023002"/>
    </source>
</evidence>
<organism evidence="14 15">
    <name type="scientific">Postia placenta MAD-698-R-SB12</name>
    <dbReference type="NCBI Taxonomy" id="670580"/>
    <lineage>
        <taxon>Eukaryota</taxon>
        <taxon>Fungi</taxon>
        <taxon>Dikarya</taxon>
        <taxon>Basidiomycota</taxon>
        <taxon>Agaricomycotina</taxon>
        <taxon>Agaricomycetes</taxon>
        <taxon>Polyporales</taxon>
        <taxon>Adustoporiaceae</taxon>
        <taxon>Rhodonia</taxon>
    </lineage>
</organism>
<sequence length="387" mass="43206">MLSSHLFLISIAALTLLILLGRALAYGRSKRLPPGPPGWPIVGNILDMPVVYPWKTFTAWGEQWGDIIYIKLFGQSMLILNNSGVASELLDKRSNLYSDRPHMTMSGELMGWKRTAGFQSLGPRLRGMRRLMSTAIGSYAHIRDLSHHIEDEVQYFLARLLQHPESLTQQIRRTTGSIILKIAYGYQVEADDDKLLGTVERAMEEFTVLAKLATRGWVEKKGPHSTGTVTSSFTSTLLEAKPDSHGELLIKDAAASLYGAGVDTTHSSVYTFFLAMTCFPEVQRKAQRELDSVVGRNRLPVLADRDHLPYIHALCLEVLRWQSAVPLGLPRRLNRDDVYAGYFIPKGTVIIPNIWSLATLNIAKVKRGNTVIDPIINYTPGAIRQVI</sequence>
<evidence type="ECO:0000256" key="4">
    <source>
        <dbReference type="ARBA" id="ARBA00010617"/>
    </source>
</evidence>
<evidence type="ECO:0000256" key="2">
    <source>
        <dbReference type="ARBA" id="ARBA00004167"/>
    </source>
</evidence>
<dbReference type="OrthoDB" id="2802867at2759"/>
<dbReference type="PANTHER" id="PTHR46300">
    <property type="entry name" value="P450, PUTATIVE (EUROFUNG)-RELATED-RELATED"/>
    <property type="match status" value="1"/>
</dbReference>
<keyword evidence="9" id="KW-0560">Oxidoreductase</keyword>
<reference evidence="14 15" key="1">
    <citation type="submission" date="2017-04" db="EMBL/GenBank/DDBJ databases">
        <title>Genome Sequence of the Model Brown-Rot Fungus Postia placenta SB12.</title>
        <authorList>
            <consortium name="DOE Joint Genome Institute"/>
            <person name="Gaskell J."/>
            <person name="Kersten P."/>
            <person name="Larrondo L.F."/>
            <person name="Canessa P."/>
            <person name="Martinez D."/>
            <person name="Hibbett D."/>
            <person name="Schmoll M."/>
            <person name="Kubicek C.P."/>
            <person name="Martinez A.T."/>
            <person name="Yadav J."/>
            <person name="Master E."/>
            <person name="Magnuson J.K."/>
            <person name="James T."/>
            <person name="Yaver D."/>
            <person name="Berka R."/>
            <person name="Labutti K."/>
            <person name="Lipzen A."/>
            <person name="Aerts A."/>
            <person name="Barry K."/>
            <person name="Henrissat B."/>
            <person name="Blanchette R."/>
            <person name="Grigoriev I."/>
            <person name="Cullen D."/>
        </authorList>
    </citation>
    <scope>NUCLEOTIDE SEQUENCE [LARGE SCALE GENOMIC DNA]</scope>
    <source>
        <strain evidence="14 15">MAD-698-R-SB12</strain>
    </source>
</reference>
<dbReference type="Proteomes" id="UP000194127">
    <property type="component" value="Unassembled WGS sequence"/>
</dbReference>
<keyword evidence="15" id="KW-1185">Reference proteome</keyword>
<dbReference type="EMBL" id="KZ110602">
    <property type="protein sequence ID" value="OSX59310.1"/>
    <property type="molecule type" value="Genomic_DNA"/>
</dbReference>
<evidence type="ECO:0008006" key="16">
    <source>
        <dbReference type="Google" id="ProtNLM"/>
    </source>
</evidence>
<dbReference type="PANTHER" id="PTHR46300:SF7">
    <property type="entry name" value="P450, PUTATIVE (EUROFUNG)-RELATED"/>
    <property type="match status" value="1"/>
</dbReference>
<evidence type="ECO:0000313" key="14">
    <source>
        <dbReference type="EMBL" id="OSX59310.1"/>
    </source>
</evidence>
<dbReference type="InterPro" id="IPR036396">
    <property type="entry name" value="Cyt_P450_sf"/>
</dbReference>
<proteinExistence type="inferred from homology"/>
<dbReference type="PRINTS" id="PR00463">
    <property type="entry name" value="EP450I"/>
</dbReference>
<dbReference type="STRING" id="670580.A0A1X6MSS3"/>
<dbReference type="GO" id="GO:0016705">
    <property type="term" value="F:oxidoreductase activity, acting on paired donors, with incorporation or reduction of molecular oxygen"/>
    <property type="evidence" value="ECO:0007669"/>
    <property type="project" value="InterPro"/>
</dbReference>
<keyword evidence="10" id="KW-0408">Iron</keyword>
<evidence type="ECO:0000256" key="8">
    <source>
        <dbReference type="ARBA" id="ARBA00022989"/>
    </source>
</evidence>
<comment type="cofactor">
    <cofactor evidence="1">
        <name>heme</name>
        <dbReference type="ChEBI" id="CHEBI:30413"/>
    </cofactor>
</comment>
<dbReference type="GO" id="GO:0016020">
    <property type="term" value="C:membrane"/>
    <property type="evidence" value="ECO:0007669"/>
    <property type="project" value="UniProtKB-SubCell"/>
</dbReference>
<dbReference type="InterPro" id="IPR050364">
    <property type="entry name" value="Cytochrome_P450_fung"/>
</dbReference>
<feature type="signal peptide" evidence="13">
    <location>
        <begin position="1"/>
        <end position="25"/>
    </location>
</feature>
<name>A0A1X6MSS3_9APHY</name>
<accession>A0A1X6MSS3</accession>
<keyword evidence="8" id="KW-1133">Transmembrane helix</keyword>
<evidence type="ECO:0000256" key="10">
    <source>
        <dbReference type="ARBA" id="ARBA00023004"/>
    </source>
</evidence>
<dbReference type="Gene3D" id="1.10.630.10">
    <property type="entry name" value="Cytochrome P450"/>
    <property type="match status" value="1"/>
</dbReference>
<dbReference type="RefSeq" id="XP_024336104.1">
    <property type="nucleotide sequence ID" value="XM_024477096.1"/>
</dbReference>
<keyword evidence="7" id="KW-0479">Metal-binding</keyword>
<dbReference type="InterPro" id="IPR002401">
    <property type="entry name" value="Cyt_P450_E_grp-I"/>
</dbReference>
<keyword evidence="11" id="KW-0503">Monooxygenase</keyword>
<feature type="chain" id="PRO_5010881351" description="Cytochrome P450" evidence="13">
    <location>
        <begin position="26"/>
        <end position="387"/>
    </location>
</feature>
<keyword evidence="12" id="KW-0472">Membrane</keyword>
<dbReference type="Pfam" id="PF00067">
    <property type="entry name" value="p450"/>
    <property type="match status" value="1"/>
</dbReference>
<keyword evidence="6" id="KW-0812">Transmembrane</keyword>
<protein>
    <recommendedName>
        <fullName evidence="16">Cytochrome P450</fullName>
    </recommendedName>
</protein>
<evidence type="ECO:0000256" key="11">
    <source>
        <dbReference type="ARBA" id="ARBA00023033"/>
    </source>
</evidence>
<keyword evidence="13" id="KW-0732">Signal</keyword>
<evidence type="ECO:0000256" key="13">
    <source>
        <dbReference type="SAM" id="SignalP"/>
    </source>
</evidence>
<dbReference type="InterPro" id="IPR001128">
    <property type="entry name" value="Cyt_P450"/>
</dbReference>
<comment type="pathway">
    <text evidence="3">Secondary metabolite biosynthesis.</text>
</comment>
<dbReference type="GeneID" id="36322046"/>
<evidence type="ECO:0000256" key="12">
    <source>
        <dbReference type="ARBA" id="ARBA00023136"/>
    </source>
</evidence>
<dbReference type="SUPFAM" id="SSF48264">
    <property type="entry name" value="Cytochrome P450"/>
    <property type="match status" value="1"/>
</dbReference>
<evidence type="ECO:0000256" key="6">
    <source>
        <dbReference type="ARBA" id="ARBA00022692"/>
    </source>
</evidence>
<gene>
    <name evidence="14" type="ORF">POSPLADRAFT_1035629</name>
</gene>
<evidence type="ECO:0000256" key="5">
    <source>
        <dbReference type="ARBA" id="ARBA00022617"/>
    </source>
</evidence>
<evidence type="ECO:0000256" key="3">
    <source>
        <dbReference type="ARBA" id="ARBA00005179"/>
    </source>
</evidence>
<comment type="subcellular location">
    <subcellularLocation>
        <location evidence="2">Membrane</location>
        <topology evidence="2">Single-pass membrane protein</topology>
    </subcellularLocation>
</comment>
<comment type="similarity">
    <text evidence="4">Belongs to the cytochrome P450 family.</text>
</comment>
<evidence type="ECO:0000313" key="15">
    <source>
        <dbReference type="Proteomes" id="UP000194127"/>
    </source>
</evidence>
<dbReference type="GO" id="GO:0005506">
    <property type="term" value="F:iron ion binding"/>
    <property type="evidence" value="ECO:0007669"/>
    <property type="project" value="InterPro"/>
</dbReference>
<dbReference type="AlphaFoldDB" id="A0A1X6MSS3"/>
<keyword evidence="5" id="KW-0349">Heme</keyword>
<dbReference type="GO" id="GO:0004497">
    <property type="term" value="F:monooxygenase activity"/>
    <property type="evidence" value="ECO:0007669"/>
    <property type="project" value="UniProtKB-KW"/>
</dbReference>
<evidence type="ECO:0000256" key="7">
    <source>
        <dbReference type="ARBA" id="ARBA00022723"/>
    </source>
</evidence>
<dbReference type="GO" id="GO:0020037">
    <property type="term" value="F:heme binding"/>
    <property type="evidence" value="ECO:0007669"/>
    <property type="project" value="InterPro"/>
</dbReference>
<evidence type="ECO:0000256" key="1">
    <source>
        <dbReference type="ARBA" id="ARBA00001971"/>
    </source>
</evidence>